<evidence type="ECO:0000313" key="2">
    <source>
        <dbReference type="Proteomes" id="UP000178953"/>
    </source>
</evidence>
<evidence type="ECO:0000313" key="1">
    <source>
        <dbReference type="EMBL" id="OFJ51865.1"/>
    </source>
</evidence>
<dbReference type="Proteomes" id="UP000178953">
    <property type="component" value="Unassembled WGS sequence"/>
</dbReference>
<dbReference type="AlphaFoldDB" id="A0A1E8PZX4"/>
<reference evidence="1 2" key="1">
    <citation type="submission" date="2016-09" db="EMBL/GenBank/DDBJ databases">
        <title>genome sequence of Mycobacterium sp. 739 SCH.</title>
        <authorList>
            <person name="Greninger A.L."/>
            <person name="Qin X."/>
            <person name="Jerome K."/>
            <person name="Vora S."/>
            <person name="Quinn K."/>
        </authorList>
    </citation>
    <scope>NUCLEOTIDE SEQUENCE [LARGE SCALE GENOMIC DNA]</scope>
    <source>
        <strain evidence="1 2">SCH</strain>
    </source>
</reference>
<keyword evidence="2" id="KW-1185">Reference proteome</keyword>
<proteinExistence type="predicted"/>
<sequence length="242" mass="27138">MNTWDHLTEQAHRLLTRSRRADLTPAVTLVQSLHHQPPASPAAICAHLDTASTALPQLARYARSGDRHALLMAAVLMRHPLRRIADMADPDGYRSSDREARDNDTLAIFFEIIRTAGEPQLLTARYLYGQTLKRVLKSRPHTNAGDYAIRTAYRCDPHSDVLDRADLGTDYDHTANLLQLARDRRIITALEHDTLRTLYLNSDVFSPSAAARTLGANVSAVERRAQRAIRKLCTYYDSEVAA</sequence>
<comment type="caution">
    <text evidence="1">The sequence shown here is derived from an EMBL/GenBank/DDBJ whole genome shotgun (WGS) entry which is preliminary data.</text>
</comment>
<dbReference type="RefSeq" id="WP_070354934.1">
    <property type="nucleotide sequence ID" value="NZ_MCHX01000054.1"/>
</dbReference>
<dbReference type="EMBL" id="MCHX01000054">
    <property type="protein sequence ID" value="OFJ51865.1"/>
    <property type="molecule type" value="Genomic_DNA"/>
</dbReference>
<protein>
    <submittedName>
        <fullName evidence="1">Uncharacterized protein</fullName>
    </submittedName>
</protein>
<organism evidence="1 2">
    <name type="scientific">Mycolicibacterium grossiae</name>
    <dbReference type="NCBI Taxonomy" id="1552759"/>
    <lineage>
        <taxon>Bacteria</taxon>
        <taxon>Bacillati</taxon>
        <taxon>Actinomycetota</taxon>
        <taxon>Actinomycetes</taxon>
        <taxon>Mycobacteriales</taxon>
        <taxon>Mycobacteriaceae</taxon>
        <taxon>Mycolicibacterium</taxon>
    </lineage>
</organism>
<gene>
    <name evidence="1" type="ORF">BEL07_20620</name>
</gene>
<accession>A0A1E8PZX4</accession>
<name>A0A1E8PZX4_9MYCO</name>